<reference evidence="1" key="1">
    <citation type="journal article" date="2025" name="Int. J. Syst. Evol. Microbiol.">
        <title>Streptomyces citrinus sp. nov., with yellow diffusible pigment.</title>
        <authorList>
            <person name="He Y."/>
            <person name="Yang E."/>
            <person name="Xu J."/>
            <person name="Sun Y."/>
            <person name="Sun L."/>
        </authorList>
    </citation>
    <scope>NUCLEOTIDE SEQUENCE</scope>
    <source>
        <strain evidence="1">Q6</strain>
    </source>
</reference>
<dbReference type="Proteomes" id="UP001432251">
    <property type="component" value="Chromosome"/>
</dbReference>
<evidence type="ECO:0000313" key="2">
    <source>
        <dbReference type="Proteomes" id="UP001432251"/>
    </source>
</evidence>
<keyword evidence="2" id="KW-1185">Reference proteome</keyword>
<protein>
    <submittedName>
        <fullName evidence="1">Uncharacterized protein</fullName>
    </submittedName>
</protein>
<name>A0ACD5ANB2_9ACTN</name>
<proteinExistence type="predicted"/>
<sequence>MTHATHEFTRHTDVRAALADPALVPEPPAADDGPVGASVAWLRATAARSGSGEPHQRRSALVEAELAGLDPAALWRAATVPGEGSPGCERSMSSPRPWSCRSPERSRRP</sequence>
<gene>
    <name evidence="1" type="ORF">V2W30_38765</name>
</gene>
<accession>A0ACD5ANB2</accession>
<evidence type="ECO:0000313" key="1">
    <source>
        <dbReference type="EMBL" id="WWQ68693.1"/>
    </source>
</evidence>
<organism evidence="1 2">
    <name type="scientific">Streptomyces citrinus</name>
    <dbReference type="NCBI Taxonomy" id="3118173"/>
    <lineage>
        <taxon>Bacteria</taxon>
        <taxon>Bacillati</taxon>
        <taxon>Actinomycetota</taxon>
        <taxon>Actinomycetes</taxon>
        <taxon>Kitasatosporales</taxon>
        <taxon>Streptomycetaceae</taxon>
        <taxon>Streptomyces</taxon>
    </lineage>
</organism>
<dbReference type="EMBL" id="CP146022">
    <property type="protein sequence ID" value="WWQ68693.1"/>
    <property type="molecule type" value="Genomic_DNA"/>
</dbReference>